<dbReference type="KEGG" id="pce:PECL_359"/>
<dbReference type="HOGENOM" id="CLU_000445_14_6_9"/>
<reference evidence="5 6" key="1">
    <citation type="journal article" date="2012" name="J. Bacteriol.">
        <title>Complete Genome Sequence of the Beer Spoilage Organism Pediococcus claussenii ATCC BAA-344T.</title>
        <authorList>
            <person name="Pittet V."/>
            <person name="Abegunde T."/>
            <person name="Marfleet T."/>
            <person name="Haakensen M."/>
            <person name="Morrow K."/>
            <person name="Jayaprakash T."/>
            <person name="Schroeder K."/>
            <person name="Trost B."/>
            <person name="Byrns S."/>
            <person name="Bergsveinson J."/>
            <person name="Kusalik A."/>
            <person name="Ziola B."/>
        </authorList>
    </citation>
    <scope>NUCLEOTIDE SEQUENCE [LARGE SCALE GENOMIC DNA]</scope>
    <source>
        <strain evidence="5 6">ATCC BAA-344</strain>
    </source>
</reference>
<dbReference type="InterPro" id="IPR011006">
    <property type="entry name" value="CheY-like_superfamily"/>
</dbReference>
<dbReference type="RefSeq" id="WP_014214866.1">
    <property type="nucleotide sequence ID" value="NC_016605.1"/>
</dbReference>
<dbReference type="SMART" id="SM00850">
    <property type="entry name" value="LytTR"/>
    <property type="match status" value="1"/>
</dbReference>
<feature type="domain" description="HTH LytTR-type" evidence="4">
    <location>
        <begin position="146"/>
        <end position="247"/>
    </location>
</feature>
<evidence type="ECO:0000256" key="2">
    <source>
        <dbReference type="ARBA" id="ARBA00023012"/>
    </source>
</evidence>
<dbReference type="STRING" id="701521.PECL_359"/>
<dbReference type="PANTHER" id="PTHR37299:SF3">
    <property type="entry name" value="STAGE 0 SPORULATION PROTEIN A HOMOLOG"/>
    <property type="match status" value="1"/>
</dbReference>
<dbReference type="SUPFAM" id="SSF52172">
    <property type="entry name" value="CheY-like"/>
    <property type="match status" value="1"/>
</dbReference>
<dbReference type="GO" id="GO:0003677">
    <property type="term" value="F:DNA binding"/>
    <property type="evidence" value="ECO:0007669"/>
    <property type="project" value="InterPro"/>
</dbReference>
<name>G8PB39_PEDCP</name>
<proteinExistence type="predicted"/>
<dbReference type="Pfam" id="PF04397">
    <property type="entry name" value="LytTR"/>
    <property type="match status" value="1"/>
</dbReference>
<protein>
    <submittedName>
        <fullName evidence="5">Response regulator of the LytTR family</fullName>
    </submittedName>
</protein>
<keyword evidence="1" id="KW-0963">Cytoplasm</keyword>
<dbReference type="AlphaFoldDB" id="G8PB39"/>
<evidence type="ECO:0000313" key="6">
    <source>
        <dbReference type="Proteomes" id="UP000005444"/>
    </source>
</evidence>
<evidence type="ECO:0000256" key="3">
    <source>
        <dbReference type="ARBA" id="ARBA00023159"/>
    </source>
</evidence>
<dbReference type="PATRIC" id="fig|701521.8.peg.338"/>
<dbReference type="InterPro" id="IPR046947">
    <property type="entry name" value="LytR-like"/>
</dbReference>
<evidence type="ECO:0000259" key="4">
    <source>
        <dbReference type="PROSITE" id="PS50930"/>
    </source>
</evidence>
<keyword evidence="6" id="KW-1185">Reference proteome</keyword>
<dbReference type="PROSITE" id="PS50930">
    <property type="entry name" value="HTH_LYTTR"/>
    <property type="match status" value="1"/>
</dbReference>
<accession>G8PB39</accession>
<dbReference type="Gene3D" id="2.40.50.1020">
    <property type="entry name" value="LytTr DNA-binding domain"/>
    <property type="match status" value="1"/>
</dbReference>
<dbReference type="EMBL" id="CP003137">
    <property type="protein sequence ID" value="AEV94668.1"/>
    <property type="molecule type" value="Genomic_DNA"/>
</dbReference>
<dbReference type="Proteomes" id="UP000005444">
    <property type="component" value="Chromosome"/>
</dbReference>
<organism evidence="5 6">
    <name type="scientific">Pediococcus claussenii (strain ATCC BAA-344 / DSM 14800 / JCM 18046 / KCTC 3811 / LMG 21948 / P06)</name>
    <dbReference type="NCBI Taxonomy" id="701521"/>
    <lineage>
        <taxon>Bacteria</taxon>
        <taxon>Bacillati</taxon>
        <taxon>Bacillota</taxon>
        <taxon>Bacilli</taxon>
        <taxon>Lactobacillales</taxon>
        <taxon>Lactobacillaceae</taxon>
        <taxon>Pediococcus</taxon>
    </lineage>
</organism>
<dbReference type="GO" id="GO:0000156">
    <property type="term" value="F:phosphorelay response regulator activity"/>
    <property type="evidence" value="ECO:0007669"/>
    <property type="project" value="InterPro"/>
</dbReference>
<sequence>MLEVVWCEDDPQQRLQYEKIVKNYLLMKDVSINFRGTYSNPNELRSAIAGLKIKYPLFFLDIEYSGFEEDGLDLGQSLRKQFPFAEIVFVTTHNELLLATMERSVEPLGFVIKDDGLDVIQKKVGELLTRGYEKYTNVLESGDELFRYKRGNSNKVIPLSDVFYLETISGEHKNILYTKSGMTTFAESISQVEKDNPDLYRCSNSFLVNMKNAILIDTVLRLLKFENGESVNISVRNLKSARILFGETHKERTHE</sequence>
<dbReference type="PANTHER" id="PTHR37299">
    <property type="entry name" value="TRANSCRIPTIONAL REGULATOR-RELATED"/>
    <property type="match status" value="1"/>
</dbReference>
<dbReference type="Gene3D" id="3.40.50.2300">
    <property type="match status" value="1"/>
</dbReference>
<evidence type="ECO:0000256" key="1">
    <source>
        <dbReference type="ARBA" id="ARBA00022490"/>
    </source>
</evidence>
<keyword evidence="3" id="KW-0010">Activator</keyword>
<keyword evidence="2" id="KW-0902">Two-component regulatory system</keyword>
<dbReference type="InterPro" id="IPR007492">
    <property type="entry name" value="LytTR_DNA-bd_dom"/>
</dbReference>
<dbReference type="eggNOG" id="COG3279">
    <property type="taxonomic scope" value="Bacteria"/>
</dbReference>
<gene>
    <name evidence="5" type="ordered locus">PECL_359</name>
</gene>
<evidence type="ECO:0000313" key="5">
    <source>
        <dbReference type="EMBL" id="AEV94668.1"/>
    </source>
</evidence>